<protein>
    <recommendedName>
        <fullName evidence="4">3-oxoacyl-ACP synthase</fullName>
    </recommendedName>
</protein>
<dbReference type="PROSITE" id="PS00830">
    <property type="entry name" value="GREAB_2"/>
    <property type="match status" value="1"/>
</dbReference>
<evidence type="ECO:0008006" key="4">
    <source>
        <dbReference type="Google" id="ProtNLM"/>
    </source>
</evidence>
<dbReference type="EMBL" id="BAABHD010000003">
    <property type="protein sequence ID" value="GAA4447275.1"/>
    <property type="molecule type" value="Genomic_DNA"/>
</dbReference>
<dbReference type="InterPro" id="IPR018151">
    <property type="entry name" value="TF_GreA/GreB_CS"/>
</dbReference>
<proteinExistence type="predicted"/>
<evidence type="ECO:0000313" key="3">
    <source>
        <dbReference type="Proteomes" id="UP001501175"/>
    </source>
</evidence>
<name>A0ABP8MCK4_9BACT</name>
<evidence type="ECO:0000313" key="2">
    <source>
        <dbReference type="EMBL" id="GAA4447275.1"/>
    </source>
</evidence>
<keyword evidence="3" id="KW-1185">Reference proteome</keyword>
<reference evidence="3" key="1">
    <citation type="journal article" date="2019" name="Int. J. Syst. Evol. Microbiol.">
        <title>The Global Catalogue of Microorganisms (GCM) 10K type strain sequencing project: providing services to taxonomists for standard genome sequencing and annotation.</title>
        <authorList>
            <consortium name="The Broad Institute Genomics Platform"/>
            <consortium name="The Broad Institute Genome Sequencing Center for Infectious Disease"/>
            <person name="Wu L."/>
            <person name="Ma J."/>
        </authorList>
    </citation>
    <scope>NUCLEOTIDE SEQUENCE [LARGE SCALE GENOMIC DNA]</scope>
    <source>
        <strain evidence="3">JCM 17927</strain>
    </source>
</reference>
<comment type="caution">
    <text evidence="2">The sequence shown here is derived from an EMBL/GenBank/DDBJ whole genome shotgun (WGS) entry which is preliminary data.</text>
</comment>
<sequence>MVENKLTILSLTQNYRMTDAKRIKAQLYARCLAYVEQRIETARSSMEAAQEAANSETKSSAGDKYETGRAMAQRERDMSAAQLAEALKLKKDLEQINVEAVYELVQRGSLVITDQGNFFISISAGKISLDGVDYFAISLASPIGTGLINRKVGEEIRFNNRWYRINDVG</sequence>
<accession>A0ABP8MCK4</accession>
<evidence type="ECO:0000256" key="1">
    <source>
        <dbReference type="SAM" id="MobiDB-lite"/>
    </source>
</evidence>
<dbReference type="Proteomes" id="UP001501175">
    <property type="component" value="Unassembled WGS sequence"/>
</dbReference>
<gene>
    <name evidence="2" type="ORF">GCM10023189_03460</name>
</gene>
<organism evidence="2 3">
    <name type="scientific">Nibrella saemangeumensis</name>
    <dbReference type="NCBI Taxonomy" id="1084526"/>
    <lineage>
        <taxon>Bacteria</taxon>
        <taxon>Pseudomonadati</taxon>
        <taxon>Bacteroidota</taxon>
        <taxon>Cytophagia</taxon>
        <taxon>Cytophagales</taxon>
        <taxon>Spirosomataceae</taxon>
        <taxon>Nibrella</taxon>
    </lineage>
</organism>
<feature type="region of interest" description="Disordered" evidence="1">
    <location>
        <begin position="46"/>
        <end position="65"/>
    </location>
</feature>